<dbReference type="Gene3D" id="3.40.630.30">
    <property type="match status" value="1"/>
</dbReference>
<dbReference type="GO" id="GO:0016747">
    <property type="term" value="F:acyltransferase activity, transferring groups other than amino-acyl groups"/>
    <property type="evidence" value="ECO:0007669"/>
    <property type="project" value="InterPro"/>
</dbReference>
<reference evidence="2 3" key="1">
    <citation type="submission" date="2016-09" db="EMBL/GenBank/DDBJ databases">
        <title>Pseudoalteromonas amylolytica sp. nov., isolated from the surface seawater.</title>
        <authorList>
            <person name="Wu Y.-H."/>
            <person name="Cheng H."/>
            <person name="Jin X.-B."/>
            <person name="Wang C.-S."/>
            <person name="Xu X.-W."/>
        </authorList>
    </citation>
    <scope>NUCLEOTIDE SEQUENCE [LARGE SCALE GENOMIC DNA]</scope>
    <source>
        <strain evidence="2 3">JW1</strain>
    </source>
</reference>
<sequence length="103" mass="11737">MDVITPTHSHIMQLMTWFNSRGDLLTWAGPNFRYPFDLNSFKADLRLTELDSLALQSSQGELMAFGQYCLRSGCCHLARLAVNPAYRGQRLVDRLLSELCKRG</sequence>
<dbReference type="EMBL" id="MKJU01000027">
    <property type="protein sequence ID" value="OHU90061.1"/>
    <property type="molecule type" value="Genomic_DNA"/>
</dbReference>
<dbReference type="STRING" id="1859457.BET10_14905"/>
<dbReference type="SUPFAM" id="SSF55729">
    <property type="entry name" value="Acyl-CoA N-acyltransferases (Nat)"/>
    <property type="match status" value="1"/>
</dbReference>
<dbReference type="AlphaFoldDB" id="A0A1S1MPI3"/>
<protein>
    <recommendedName>
        <fullName evidence="1">N-acetyltransferase domain-containing protein</fullName>
    </recommendedName>
</protein>
<dbReference type="InterPro" id="IPR000182">
    <property type="entry name" value="GNAT_dom"/>
</dbReference>
<evidence type="ECO:0000313" key="3">
    <source>
        <dbReference type="Proteomes" id="UP000179786"/>
    </source>
</evidence>
<proteinExistence type="predicted"/>
<gene>
    <name evidence="2" type="ORF">BET10_14905</name>
</gene>
<dbReference type="Proteomes" id="UP000179786">
    <property type="component" value="Unassembled WGS sequence"/>
</dbReference>
<dbReference type="CDD" id="cd04301">
    <property type="entry name" value="NAT_SF"/>
    <property type="match status" value="1"/>
</dbReference>
<organism evidence="2 3">
    <name type="scientific">Pseudoalteromonas amylolytica</name>
    <dbReference type="NCBI Taxonomy" id="1859457"/>
    <lineage>
        <taxon>Bacteria</taxon>
        <taxon>Pseudomonadati</taxon>
        <taxon>Pseudomonadota</taxon>
        <taxon>Gammaproteobacteria</taxon>
        <taxon>Alteromonadales</taxon>
        <taxon>Pseudoalteromonadaceae</taxon>
        <taxon>Pseudoalteromonas</taxon>
    </lineage>
</organism>
<keyword evidence="3" id="KW-1185">Reference proteome</keyword>
<dbReference type="InterPro" id="IPR016181">
    <property type="entry name" value="Acyl_CoA_acyltransferase"/>
</dbReference>
<name>A0A1S1MPI3_9GAMM</name>
<dbReference type="Pfam" id="PF00583">
    <property type="entry name" value="Acetyltransf_1"/>
    <property type="match status" value="1"/>
</dbReference>
<dbReference type="RefSeq" id="WP_070986029.1">
    <property type="nucleotide sequence ID" value="NZ_MKJU01000027.1"/>
</dbReference>
<comment type="caution">
    <text evidence="2">The sequence shown here is derived from an EMBL/GenBank/DDBJ whole genome shotgun (WGS) entry which is preliminary data.</text>
</comment>
<evidence type="ECO:0000313" key="2">
    <source>
        <dbReference type="EMBL" id="OHU90061.1"/>
    </source>
</evidence>
<accession>A0A1S1MPI3</accession>
<feature type="domain" description="N-acetyltransferase" evidence="1">
    <location>
        <begin position="41"/>
        <end position="102"/>
    </location>
</feature>
<evidence type="ECO:0000259" key="1">
    <source>
        <dbReference type="Pfam" id="PF00583"/>
    </source>
</evidence>